<dbReference type="InterPro" id="IPR016084">
    <property type="entry name" value="Haem_Oase-like_multi-hlx"/>
</dbReference>
<comment type="caution">
    <text evidence="1">The sequence shown here is derived from an EMBL/GenBank/DDBJ whole genome shotgun (WGS) entry which is preliminary data.</text>
</comment>
<dbReference type="RefSeq" id="WP_070241781.1">
    <property type="nucleotide sequence ID" value="NZ_FMKB01000013.1"/>
</dbReference>
<reference evidence="1 2" key="1">
    <citation type="submission" date="2022-10" db="EMBL/GenBank/DDBJ databases">
        <title>Comparative genomic study of S. anginosus.</title>
        <authorList>
            <person name="Prasad A."/>
            <person name="Ene A."/>
            <person name="Jablonska S."/>
            <person name="Du J."/>
            <person name="Wolfe A.J."/>
            <person name="Putonti C."/>
        </authorList>
    </citation>
    <scope>NUCLEOTIDE SEQUENCE [LARGE SCALE GENOMIC DNA]</scope>
    <source>
        <strain evidence="1 2">UMB9231</strain>
    </source>
</reference>
<proteinExistence type="predicted"/>
<organism evidence="1 2">
    <name type="scientific">Streptococcus anginosus</name>
    <dbReference type="NCBI Taxonomy" id="1328"/>
    <lineage>
        <taxon>Bacteria</taxon>
        <taxon>Bacillati</taxon>
        <taxon>Bacillota</taxon>
        <taxon>Bacilli</taxon>
        <taxon>Lactobacillales</taxon>
        <taxon>Streptococcaceae</taxon>
        <taxon>Streptococcus</taxon>
        <taxon>Streptococcus anginosus group</taxon>
    </lineage>
</organism>
<accession>A0ABT3E9D9</accession>
<dbReference type="Proteomes" id="UP001526076">
    <property type="component" value="Unassembled WGS sequence"/>
</dbReference>
<sequence>MDFNDYIKTYEDLARQVGGMVLANEIAKRPLELINGDLDDEIYQFYIIQDPSFLIEHTDEIVFYDDALDLYVWGITHFGTAWSGVPVPKLH</sequence>
<keyword evidence="2" id="KW-1185">Reference proteome</keyword>
<dbReference type="EMBL" id="JAPAHU010000009">
    <property type="protein sequence ID" value="MCW1042045.1"/>
    <property type="molecule type" value="Genomic_DNA"/>
</dbReference>
<dbReference type="SUPFAM" id="SSF48613">
    <property type="entry name" value="Heme oxygenase-like"/>
    <property type="match status" value="1"/>
</dbReference>
<evidence type="ECO:0000313" key="1">
    <source>
        <dbReference type="EMBL" id="MCW1042045.1"/>
    </source>
</evidence>
<evidence type="ECO:0000313" key="2">
    <source>
        <dbReference type="Proteomes" id="UP001526076"/>
    </source>
</evidence>
<protein>
    <submittedName>
        <fullName evidence="1">Uncharacterized protein</fullName>
    </submittedName>
</protein>
<name>A0ABT3E9D9_STRAP</name>
<gene>
    <name evidence="1" type="ORF">OJ597_06180</name>
</gene>